<feature type="region of interest" description="Disordered" evidence="1">
    <location>
        <begin position="514"/>
        <end position="534"/>
    </location>
</feature>
<feature type="compositionally biased region" description="Polar residues" evidence="1">
    <location>
        <begin position="290"/>
        <end position="301"/>
    </location>
</feature>
<organism evidence="3 4">
    <name type="scientific">Gambusia affinis</name>
    <name type="common">Western mosquitofish</name>
    <name type="synonym">Heterandria affinis</name>
    <dbReference type="NCBI Taxonomy" id="33528"/>
    <lineage>
        <taxon>Eukaryota</taxon>
        <taxon>Metazoa</taxon>
        <taxon>Chordata</taxon>
        <taxon>Craniata</taxon>
        <taxon>Vertebrata</taxon>
        <taxon>Euteleostomi</taxon>
        <taxon>Actinopterygii</taxon>
        <taxon>Neopterygii</taxon>
        <taxon>Teleostei</taxon>
        <taxon>Neoteleostei</taxon>
        <taxon>Acanthomorphata</taxon>
        <taxon>Ovalentaria</taxon>
        <taxon>Atherinomorphae</taxon>
        <taxon>Cyprinodontiformes</taxon>
        <taxon>Poeciliidae</taxon>
        <taxon>Poeciliinae</taxon>
        <taxon>Gambusia</taxon>
    </lineage>
</organism>
<feature type="region of interest" description="Disordered" evidence="1">
    <location>
        <begin position="254"/>
        <end position="317"/>
    </location>
</feature>
<feature type="compositionally biased region" description="Basic and acidic residues" evidence="1">
    <location>
        <begin position="1166"/>
        <end position="1178"/>
    </location>
</feature>
<feature type="region of interest" description="Disordered" evidence="1">
    <location>
        <begin position="430"/>
        <end position="453"/>
    </location>
</feature>
<feature type="domain" description="PEHE" evidence="2">
    <location>
        <begin position="1023"/>
        <end position="1174"/>
    </location>
</feature>
<comment type="caution">
    <text evidence="3">The sequence shown here is derived from an EMBL/GenBank/DDBJ whole genome shotgun (WGS) entry which is preliminary data.</text>
</comment>
<evidence type="ECO:0000256" key="1">
    <source>
        <dbReference type="SAM" id="MobiDB-lite"/>
    </source>
</evidence>
<accession>A0A315VDQ2</accession>
<evidence type="ECO:0000259" key="2">
    <source>
        <dbReference type="PROSITE" id="PS52052"/>
    </source>
</evidence>
<feature type="compositionally biased region" description="Acidic residues" evidence="1">
    <location>
        <begin position="1216"/>
        <end position="1225"/>
    </location>
</feature>
<feature type="compositionally biased region" description="Basic and acidic residues" evidence="1">
    <location>
        <begin position="1146"/>
        <end position="1158"/>
    </location>
</feature>
<feature type="compositionally biased region" description="Polar residues" evidence="1">
    <location>
        <begin position="254"/>
        <end position="278"/>
    </location>
</feature>
<gene>
    <name evidence="3" type="ORF">CCH79_00003242</name>
</gene>
<dbReference type="PANTHER" id="PTHR22443:SF19">
    <property type="entry name" value="KAT8 REGULATORY NSL COMPLEX SUBUNIT 1-RELATED"/>
    <property type="match status" value="1"/>
</dbReference>
<evidence type="ECO:0000313" key="3">
    <source>
        <dbReference type="EMBL" id="PWA21489.1"/>
    </source>
</evidence>
<sequence length="1236" mass="134538">MAPALTDAPAEAHHIRFKLAAPSSSLSPASAENNSNANNILIHTSGPGKCKVASEECPLNFCGGNQEPQEQQPQPDSVSQASALGKLQPLVASYLCSDVTSVPANKESIKLQGVLIKQSVLKSHRILPSSLLNGGGEFLLRRQAIELSGGQLKSLMSGSTNGSGQPMAPVNGLAKKLASMSGSGCMVAVNGDKPSATTDSLPQNLPLDSETFTATISGHIPVKEALRQKHSSGAPQNTEGNNVESPVLHSAALSSLNHDNPNSTEQVNSNEADLQTRTGLPMGSDGERPGSSQQGSPQCTATPEPPLPCSSSSDSLDAHVRERTALNSKRQAEIESRLQRLRKRLQVVQAKQVERHVQQQLGGFLDSALSRLRAGSRKSEAAPHSATWRAGRHYSSNSRDGLGRFLKSGAVPLELERLYLSGSANLHSAESAFDSDVTESSSGGDSDLEEEELSRVDIEQRHVKIQQGNKSGCSFPTTQLDCWDMKWVKMEAVPPHPSGTLHLAHSPSVASDVHPALTESHHKTSSSKNPNTFQPVSFALEKGSMTTYTARASQPPLSPFSTPFPLPLVLSAFSSRLPAAVISGWKRAESRYTVERAGIISHWNWLQAHISDLEYRIRQQTDIYRQIRTSKGSVELGGLAPSTLLTAGTEVKTEPVNAQDVGAERLDNTSPAHVTGTEQGPWKGQNGQPVNGVLSRMADSADGKLQPAYDGTCVAARTRPLVGCRRRRLIQPNAVTNLNGKTPRSSCTQCNCRVNPSCVMCGGWPTPREEPQYELPTLERLSRLDLGVHPILSFPDDVSVGLRLQQVMKSQWQSKSLERSKPLKKLSLKHKLSSSKEKHKFTSSLMAVRLSHCKNRIDKQRTVDGSMGSNSSSSAILSMPRLDNQGGCKTERLHTLSTPLGPYDKNYSRKRLREHSLDRADSEFPLTRMSIQTRASPKLFLDTSSPCTTLANMHPSLHSPLMRQLSTSSDTSTQLGAGSQSVPSTPQQPIKRRRGESSFDINNIVIPMSVAATTRVEKLQYKEILTPSWRSVDIFSQPITAEENEREVEDLTDAAFIQHHQPYEDQERSRWTWMALAPAKRRGSRSYKSVDGRTTPLLYGTNPPTPQPASPDPGHCPSLHDYSHVPSPMSPPSPDASSNPQTPCSRDSHRLLSNEDTRCSTPDFSFEERTVAPWERRNFPLPEDPAPEPESDQPIRPRARSISGCRSSAYGRLDSDDAELPCDDDGGPKLRASSHR</sequence>
<protein>
    <recommendedName>
        <fullName evidence="2">PEHE domain-containing protein</fullName>
    </recommendedName>
</protein>
<dbReference type="STRING" id="33528.ENSGAFP00000016173"/>
<dbReference type="PROSITE" id="PS52052">
    <property type="entry name" value="PEHE"/>
    <property type="match status" value="1"/>
</dbReference>
<feature type="compositionally biased region" description="Polar residues" evidence="1">
    <location>
        <begin position="974"/>
        <end position="988"/>
    </location>
</feature>
<dbReference type="PANTHER" id="PTHR22443">
    <property type="entry name" value="NON-SPECIFIC LETHAL 1, ISOFORM M"/>
    <property type="match status" value="1"/>
</dbReference>
<dbReference type="Proteomes" id="UP000250572">
    <property type="component" value="Unassembled WGS sequence"/>
</dbReference>
<evidence type="ECO:0000313" key="4">
    <source>
        <dbReference type="Proteomes" id="UP000250572"/>
    </source>
</evidence>
<keyword evidence="4" id="KW-1185">Reference proteome</keyword>
<name>A0A315VDQ2_GAMAF</name>
<proteinExistence type="predicted"/>
<dbReference type="Gene3D" id="6.10.250.3170">
    <property type="match status" value="1"/>
</dbReference>
<dbReference type="InterPro" id="IPR026180">
    <property type="entry name" value="NSL1"/>
</dbReference>
<feature type="region of interest" description="Disordered" evidence="1">
    <location>
        <begin position="1082"/>
        <end position="1236"/>
    </location>
</feature>
<dbReference type="GO" id="GO:0044545">
    <property type="term" value="C:NSL complex"/>
    <property type="evidence" value="ECO:0007669"/>
    <property type="project" value="TreeGrafter"/>
</dbReference>
<dbReference type="EMBL" id="NHOQ01001904">
    <property type="protein sequence ID" value="PWA21489.1"/>
    <property type="molecule type" value="Genomic_DNA"/>
</dbReference>
<dbReference type="GO" id="GO:0035035">
    <property type="term" value="F:histone acetyltransferase binding"/>
    <property type="evidence" value="ECO:0007669"/>
    <property type="project" value="TreeGrafter"/>
</dbReference>
<dbReference type="Pfam" id="PF15275">
    <property type="entry name" value="PEHE"/>
    <property type="match status" value="1"/>
</dbReference>
<feature type="region of interest" description="Disordered" evidence="1">
    <location>
        <begin position="963"/>
        <end position="996"/>
    </location>
</feature>
<dbReference type="InterPro" id="IPR029332">
    <property type="entry name" value="PEHE_dom"/>
</dbReference>
<reference evidence="3 4" key="1">
    <citation type="journal article" date="2018" name="G3 (Bethesda)">
        <title>A High-Quality Reference Genome for the Invasive Mosquitofish Gambusia affinis Using a Chicago Library.</title>
        <authorList>
            <person name="Hoffberg S.L."/>
            <person name="Troendle N.J."/>
            <person name="Glenn T.C."/>
            <person name="Mahmud O."/>
            <person name="Louha S."/>
            <person name="Chalopin D."/>
            <person name="Bennetzen J.L."/>
            <person name="Mauricio R."/>
        </authorList>
    </citation>
    <scope>NUCLEOTIDE SEQUENCE [LARGE SCALE GENOMIC DNA]</scope>
    <source>
        <strain evidence="3">NE01/NJP1002.9</strain>
        <tissue evidence="3">Muscle</tissue>
    </source>
</reference>
<dbReference type="SMART" id="SM01300">
    <property type="entry name" value="PEHE"/>
    <property type="match status" value="1"/>
</dbReference>
<dbReference type="AlphaFoldDB" id="A0A315VDQ2"/>